<name>A0A1I8BBE9_MELHA</name>
<proteinExistence type="predicted"/>
<evidence type="ECO:0000313" key="5">
    <source>
        <dbReference type="WBParaSite" id="MhA1_Contig1749.frz3.gene8"/>
    </source>
</evidence>
<feature type="chain" id="PRO_5009315635" evidence="3">
    <location>
        <begin position="20"/>
        <end position="364"/>
    </location>
</feature>
<dbReference type="WBParaSite" id="MhA1_Contig1749.frz3.gene8">
    <property type="protein sequence ID" value="MhA1_Contig1749.frz3.gene8"/>
    <property type="gene ID" value="MhA1_Contig1749.frz3.gene8"/>
</dbReference>
<evidence type="ECO:0000313" key="4">
    <source>
        <dbReference type="Proteomes" id="UP000095281"/>
    </source>
</evidence>
<evidence type="ECO:0000256" key="3">
    <source>
        <dbReference type="SAM" id="SignalP"/>
    </source>
</evidence>
<dbReference type="Proteomes" id="UP000095281">
    <property type="component" value="Unplaced"/>
</dbReference>
<feature type="compositionally biased region" description="Basic residues" evidence="2">
    <location>
        <begin position="283"/>
        <end position="306"/>
    </location>
</feature>
<accession>A0A1I8BBE9</accession>
<keyword evidence="1" id="KW-0175">Coiled coil</keyword>
<keyword evidence="4" id="KW-1185">Reference proteome</keyword>
<evidence type="ECO:0000256" key="2">
    <source>
        <dbReference type="SAM" id="MobiDB-lite"/>
    </source>
</evidence>
<feature type="region of interest" description="Disordered" evidence="2">
    <location>
        <begin position="264"/>
        <end position="364"/>
    </location>
</feature>
<feature type="compositionally biased region" description="Acidic residues" evidence="2">
    <location>
        <begin position="311"/>
        <end position="346"/>
    </location>
</feature>
<protein>
    <submittedName>
        <fullName evidence="5">Uncharacterized protein</fullName>
    </submittedName>
</protein>
<sequence length="364" mass="42974">MPSIYSILGIFLLFNFCYSKVFEVKIEDDWKKETPYSYLNDMKNEKPFKCTLRENEKNEIKIEGEYIKAEKDFDICQFKIVGENISEEAKFSKVLEDLKMSLHLELPKNPIILEEFDKEENKIEIPQQVIFRNHTDIKENGKDIFINILLTELKEIKTVPIKEVKNADDFKYEINATEDEIKQVIERREIILRNLDECYFQRIYLEAKDISLLRKEIQNKKFKEEEKKKKEGELEILIMELKIRINDILNKDDPSRIGQLAAEAEKQGAANKNIKDEGTSKGVKLKRKVNIKQTKKRGRKPSKNKKKSSEEEFEEIDEEEDEEALEEEELVEEDDDEEEEGDESNDHDDIPVRRSTRPKSSLNI</sequence>
<reference evidence="5" key="1">
    <citation type="submission" date="2016-11" db="UniProtKB">
        <authorList>
            <consortium name="WormBaseParasite"/>
        </authorList>
    </citation>
    <scope>IDENTIFICATION</scope>
</reference>
<evidence type="ECO:0000256" key="1">
    <source>
        <dbReference type="SAM" id="Coils"/>
    </source>
</evidence>
<organism evidence="4 5">
    <name type="scientific">Meloidogyne hapla</name>
    <name type="common">Root-knot nematode worm</name>
    <dbReference type="NCBI Taxonomy" id="6305"/>
    <lineage>
        <taxon>Eukaryota</taxon>
        <taxon>Metazoa</taxon>
        <taxon>Ecdysozoa</taxon>
        <taxon>Nematoda</taxon>
        <taxon>Chromadorea</taxon>
        <taxon>Rhabditida</taxon>
        <taxon>Tylenchina</taxon>
        <taxon>Tylenchomorpha</taxon>
        <taxon>Tylenchoidea</taxon>
        <taxon>Meloidogynidae</taxon>
        <taxon>Meloidogyninae</taxon>
        <taxon>Meloidogyne</taxon>
    </lineage>
</organism>
<feature type="coiled-coil region" evidence="1">
    <location>
        <begin position="167"/>
        <end position="240"/>
    </location>
</feature>
<keyword evidence="3" id="KW-0732">Signal</keyword>
<dbReference type="AlphaFoldDB" id="A0A1I8BBE9"/>
<feature type="signal peptide" evidence="3">
    <location>
        <begin position="1"/>
        <end position="19"/>
    </location>
</feature>